<gene>
    <name evidence="3" type="ORF">E0L93_09585</name>
</gene>
<dbReference type="RefSeq" id="WP_132691265.1">
    <property type="nucleotide sequence ID" value="NZ_SKBU01000015.1"/>
</dbReference>
<feature type="region of interest" description="Disordered" evidence="1">
    <location>
        <begin position="85"/>
        <end position="113"/>
    </location>
</feature>
<name>A0A4R1BI18_9ACTN</name>
<keyword evidence="2" id="KW-0472">Membrane</keyword>
<feature type="transmembrane region" description="Helical" evidence="2">
    <location>
        <begin position="61"/>
        <end position="81"/>
    </location>
</feature>
<dbReference type="OrthoDB" id="9811841at2"/>
<feature type="compositionally biased region" description="Basic and acidic residues" evidence="1">
    <location>
        <begin position="91"/>
        <end position="113"/>
    </location>
</feature>
<protein>
    <submittedName>
        <fullName evidence="3">Uncharacterized protein</fullName>
    </submittedName>
</protein>
<comment type="caution">
    <text evidence="3">The sequence shown here is derived from an EMBL/GenBank/DDBJ whole genome shotgun (WGS) entry which is preliminary data.</text>
</comment>
<dbReference type="AlphaFoldDB" id="A0A4R1BI18"/>
<evidence type="ECO:0000256" key="1">
    <source>
        <dbReference type="SAM" id="MobiDB-lite"/>
    </source>
</evidence>
<evidence type="ECO:0000313" key="4">
    <source>
        <dbReference type="Proteomes" id="UP000295244"/>
    </source>
</evidence>
<feature type="transmembrane region" description="Helical" evidence="2">
    <location>
        <begin position="37"/>
        <end position="55"/>
    </location>
</feature>
<sequence length="113" mass="12232">MSFLLTIIGMLLLVPALLGMALGLYMATSHNLRESGLLFALWWVPGAAAASGVLMRDPVTFVVGLLCWAVAGLALFINGRLTSRARPRTARKPEETPRGGSGERDPDRLRRIS</sequence>
<evidence type="ECO:0000313" key="3">
    <source>
        <dbReference type="EMBL" id="TCJ16935.1"/>
    </source>
</evidence>
<accession>A0A4R1BI18</accession>
<reference evidence="3 4" key="1">
    <citation type="submission" date="2019-03" db="EMBL/GenBank/DDBJ databases">
        <title>Whole genome sequence of a novel Rubrobacter taiwanensis strain, isolated from Yellowstone National Park.</title>
        <authorList>
            <person name="Freed S."/>
            <person name="Ramaley R.F."/>
            <person name="Kyndt J.A."/>
        </authorList>
    </citation>
    <scope>NUCLEOTIDE SEQUENCE [LARGE SCALE GENOMIC DNA]</scope>
    <source>
        <strain evidence="3 4">Yellowstone</strain>
    </source>
</reference>
<feature type="transmembrane region" description="Helical" evidence="2">
    <location>
        <begin position="6"/>
        <end position="25"/>
    </location>
</feature>
<keyword evidence="4" id="KW-1185">Reference proteome</keyword>
<dbReference type="Proteomes" id="UP000295244">
    <property type="component" value="Unassembled WGS sequence"/>
</dbReference>
<evidence type="ECO:0000256" key="2">
    <source>
        <dbReference type="SAM" id="Phobius"/>
    </source>
</evidence>
<proteinExistence type="predicted"/>
<organism evidence="3 4">
    <name type="scientific">Rubrobacter taiwanensis</name>
    <dbReference type="NCBI Taxonomy" id="185139"/>
    <lineage>
        <taxon>Bacteria</taxon>
        <taxon>Bacillati</taxon>
        <taxon>Actinomycetota</taxon>
        <taxon>Rubrobacteria</taxon>
        <taxon>Rubrobacterales</taxon>
        <taxon>Rubrobacteraceae</taxon>
        <taxon>Rubrobacter</taxon>
    </lineage>
</organism>
<keyword evidence="2" id="KW-0812">Transmembrane</keyword>
<keyword evidence="2" id="KW-1133">Transmembrane helix</keyword>
<dbReference type="EMBL" id="SKBU01000015">
    <property type="protein sequence ID" value="TCJ16935.1"/>
    <property type="molecule type" value="Genomic_DNA"/>
</dbReference>